<proteinExistence type="predicted"/>
<dbReference type="RefSeq" id="WP_081143152.1">
    <property type="nucleotide sequence ID" value="NZ_CP015363.1"/>
</dbReference>
<evidence type="ECO:0000259" key="1">
    <source>
        <dbReference type="Pfam" id="PF00535"/>
    </source>
</evidence>
<dbReference type="GO" id="GO:0016758">
    <property type="term" value="F:hexosyltransferase activity"/>
    <property type="evidence" value="ECO:0007669"/>
    <property type="project" value="UniProtKB-ARBA"/>
</dbReference>
<gene>
    <name evidence="2" type="ORF">FAD_0863</name>
</gene>
<dbReference type="Pfam" id="PF00535">
    <property type="entry name" value="Glycos_transf_2"/>
    <property type="match status" value="1"/>
</dbReference>
<evidence type="ECO:0000313" key="2">
    <source>
        <dbReference type="EMBL" id="ARD84758.1"/>
    </source>
</evidence>
<organism evidence="2 3">
    <name type="scientific">Ferroplasma acidiphilum</name>
    <dbReference type="NCBI Taxonomy" id="74969"/>
    <lineage>
        <taxon>Archaea</taxon>
        <taxon>Methanobacteriati</taxon>
        <taxon>Thermoplasmatota</taxon>
        <taxon>Thermoplasmata</taxon>
        <taxon>Thermoplasmatales</taxon>
        <taxon>Ferroplasmaceae</taxon>
        <taxon>Ferroplasma</taxon>
    </lineage>
</organism>
<dbReference type="InterPro" id="IPR001173">
    <property type="entry name" value="Glyco_trans_2-like"/>
</dbReference>
<dbReference type="AlphaFoldDB" id="A0A1V0N3P2"/>
<dbReference type="KEGG" id="fai:FAD_0863"/>
<dbReference type="GeneID" id="31676363"/>
<dbReference type="PANTHER" id="PTHR22916">
    <property type="entry name" value="GLYCOSYLTRANSFERASE"/>
    <property type="match status" value="1"/>
</dbReference>
<dbReference type="CDD" id="cd00761">
    <property type="entry name" value="Glyco_tranf_GTA_type"/>
    <property type="match status" value="1"/>
</dbReference>
<evidence type="ECO:0000313" key="3">
    <source>
        <dbReference type="Proteomes" id="UP000192050"/>
    </source>
</evidence>
<dbReference type="InterPro" id="IPR029044">
    <property type="entry name" value="Nucleotide-diphossugar_trans"/>
</dbReference>
<dbReference type="SUPFAM" id="SSF53448">
    <property type="entry name" value="Nucleotide-diphospho-sugar transferases"/>
    <property type="match status" value="1"/>
</dbReference>
<sequence>MENDKLPYISVIITAYNRKEFLLNAIKSVLNQTLSKKYYEIIVIKNFQDDMIDNYILENNIKGIISKDPSLAGKLVEALNVATGDVISFLEDDDLFFENKLEVVYKEFRKDINIVYYHNLCIPINKQGKIINIKRMKTPLDFNMSSISIKKSIIKISKVDTINISTVLDIIMYLYALESNKKIVKGKEKLSYYMVHDSASNILSMNFEEYKNFVIAQVDLNLKNYILFKNLVHSRQGIKYLNWRITHSQIDKYIFGSDEFPSKLLNYVINSFDSLTRRVVLFLSCILIKVYSNSRKYVSYKMWNIHNKWTNEII</sequence>
<reference evidence="2 3" key="1">
    <citation type="submission" date="2011-10" db="EMBL/GenBank/DDBJ databases">
        <title>Metabolic and evolutionary patterns in the extreme acidophile Ferroplasma acidiphilum.</title>
        <authorList>
            <person name="Golyshina O.V."/>
            <person name="Kozyavkin S.A."/>
            <person name="Tatusov R.L."/>
            <person name="Slesarev A.I."/>
            <person name="Golyshin P.N."/>
        </authorList>
    </citation>
    <scope>NUCLEOTIDE SEQUENCE [LARGE SCALE GENOMIC DNA]</scope>
    <source>
        <strain evidence="3">Y</strain>
    </source>
</reference>
<feature type="domain" description="Glycosyltransferase 2-like" evidence="1">
    <location>
        <begin position="10"/>
        <end position="119"/>
    </location>
</feature>
<accession>A0A1V0N3P2</accession>
<name>A0A1V0N3P2_9ARCH</name>
<dbReference type="OrthoDB" id="56830at2157"/>
<dbReference type="Proteomes" id="UP000192050">
    <property type="component" value="Chromosome"/>
</dbReference>
<keyword evidence="3" id="KW-1185">Reference proteome</keyword>
<dbReference type="Gene3D" id="3.90.550.10">
    <property type="entry name" value="Spore Coat Polysaccharide Biosynthesis Protein SpsA, Chain A"/>
    <property type="match status" value="1"/>
</dbReference>
<dbReference type="STRING" id="74969.FAD_0863"/>
<dbReference type="EMBL" id="CP015363">
    <property type="protein sequence ID" value="ARD84758.1"/>
    <property type="molecule type" value="Genomic_DNA"/>
</dbReference>
<dbReference type="PANTHER" id="PTHR22916:SF3">
    <property type="entry name" value="UDP-GLCNAC:BETAGAL BETA-1,3-N-ACETYLGLUCOSAMINYLTRANSFERASE-LIKE PROTEIN 1"/>
    <property type="match status" value="1"/>
</dbReference>
<protein>
    <recommendedName>
        <fullName evidence="1">Glycosyltransferase 2-like domain-containing protein</fullName>
    </recommendedName>
</protein>